<evidence type="ECO:0000313" key="14">
    <source>
        <dbReference type="Proteomes" id="UP001165092"/>
    </source>
</evidence>
<feature type="transmembrane region" description="Helical" evidence="10">
    <location>
        <begin position="348"/>
        <end position="367"/>
    </location>
</feature>
<dbReference type="CDD" id="cd14014">
    <property type="entry name" value="STKc_PknB_like"/>
    <property type="match status" value="1"/>
</dbReference>
<evidence type="ECO:0000259" key="11">
    <source>
        <dbReference type="PROSITE" id="PS50011"/>
    </source>
</evidence>
<evidence type="ECO:0000256" key="1">
    <source>
        <dbReference type="ARBA" id="ARBA00012513"/>
    </source>
</evidence>
<organism evidence="13 14">
    <name type="scientific">Nocardiopsis ansamitocini</name>
    <dbReference type="NCBI Taxonomy" id="1670832"/>
    <lineage>
        <taxon>Bacteria</taxon>
        <taxon>Bacillati</taxon>
        <taxon>Actinomycetota</taxon>
        <taxon>Actinomycetes</taxon>
        <taxon>Streptosporangiales</taxon>
        <taxon>Nocardiopsidaceae</taxon>
        <taxon>Nocardiopsis</taxon>
    </lineage>
</organism>
<dbReference type="CDD" id="cd06577">
    <property type="entry name" value="PASTA_pknB"/>
    <property type="match status" value="4"/>
</dbReference>
<evidence type="ECO:0000256" key="3">
    <source>
        <dbReference type="ARBA" id="ARBA00022679"/>
    </source>
</evidence>
<evidence type="ECO:0000256" key="8">
    <source>
        <dbReference type="ARBA" id="ARBA00048679"/>
    </source>
</evidence>
<feature type="domain" description="PASTA" evidence="12">
    <location>
        <begin position="505"/>
        <end position="568"/>
    </location>
</feature>
<dbReference type="PROSITE" id="PS50011">
    <property type="entry name" value="PROTEIN_KINASE_DOM"/>
    <property type="match status" value="1"/>
</dbReference>
<dbReference type="FunFam" id="3.30.200.20:FF:000035">
    <property type="entry name" value="Serine/threonine protein kinase Stk1"/>
    <property type="match status" value="1"/>
</dbReference>
<feature type="domain" description="PASTA" evidence="12">
    <location>
        <begin position="368"/>
        <end position="436"/>
    </location>
</feature>
<dbReference type="Gene3D" id="3.30.10.20">
    <property type="match status" value="4"/>
</dbReference>
<dbReference type="InterPro" id="IPR011009">
    <property type="entry name" value="Kinase-like_dom_sf"/>
</dbReference>
<dbReference type="GO" id="GO:0045717">
    <property type="term" value="P:negative regulation of fatty acid biosynthetic process"/>
    <property type="evidence" value="ECO:0007669"/>
    <property type="project" value="UniProtKB-ARBA"/>
</dbReference>
<dbReference type="GO" id="GO:0005524">
    <property type="term" value="F:ATP binding"/>
    <property type="evidence" value="ECO:0007669"/>
    <property type="project" value="UniProtKB-KW"/>
</dbReference>
<sequence>MDMTTADALVGTTLDGRYLIQSRVAGGGMATVYAAHDERLDRHVALKVMHPTLARDPQFVQRFINEAHSVAKLSHPNVVQVYDQGTDQGHVYLAMEYVPGRTLRELLKARGRLSPREALQVMVPVLAALGAAHQVGMVHRDIKPENVLLTEDGRVKVVDFGLARVVEATQQGLTKTGALMGTAAYLSPEQISHNTADSRTDVYACGIMLYELLTGAQPHTGENPISVAYQHVNEDVPRPSRVVEGISPSVDALVVRATERDPRYRLTDAGQFLAAVFEVERSLGQTGANVTFAPVMAGAVNEVASGPAEPENQTLVVDLKPGDLPPVEYDDDDYDDHRPPRPSMRYPLMLIGALLLVAGLGFGWWMLAGRYEVVPELVGLDRDTARQELTPLGLKITVSDDTVYSDEAPAGTIAATNPKNGDNILPGEIITVTLSDGPQFVEVPDISGKPINEALQLLEDAGLTDIEQQEASSFDAEPGTVLSSDPSPGEKADREGSVVLSVSTGFAVPEVVGSNVNDARSLLEEKDLKVEITEEHNDDVPKDQVMEQSPGDGEKVGAGDTVTLKVSLGPEMVEIPDIRGWKVDDARKKLEELGFTVKVHRFVGDFVGDYNPKNEADKGSEVEIWVSPFPNGDGDNDNRPGGGRGGGRNNNNDDD</sequence>
<dbReference type="NCBIfam" id="NF033483">
    <property type="entry name" value="PknB_PASTA_kin"/>
    <property type="match status" value="1"/>
</dbReference>
<dbReference type="Pfam" id="PF03793">
    <property type="entry name" value="PASTA"/>
    <property type="match status" value="4"/>
</dbReference>
<keyword evidence="3" id="KW-0808">Transferase</keyword>
<dbReference type="SUPFAM" id="SSF54184">
    <property type="entry name" value="Penicillin-binding protein 2x (pbp-2x), c-terminal domain"/>
    <property type="match status" value="1"/>
</dbReference>
<keyword evidence="2" id="KW-0723">Serine/threonine-protein kinase</keyword>
<dbReference type="PROSITE" id="PS51178">
    <property type="entry name" value="PASTA"/>
    <property type="match status" value="4"/>
</dbReference>
<feature type="domain" description="PASTA" evidence="12">
    <location>
        <begin position="569"/>
        <end position="628"/>
    </location>
</feature>
<keyword evidence="4" id="KW-0547">Nucleotide-binding</keyword>
<dbReference type="RefSeq" id="WP_285756918.1">
    <property type="nucleotide sequence ID" value="NZ_BSQG01000001.1"/>
</dbReference>
<protein>
    <recommendedName>
        <fullName evidence="1">non-specific serine/threonine protein kinase</fullName>
        <ecNumber evidence="1">2.7.11.1</ecNumber>
    </recommendedName>
</protein>
<dbReference type="FunFam" id="1.10.510.10:FF:000021">
    <property type="entry name" value="Serine/threonine protein kinase"/>
    <property type="match status" value="1"/>
</dbReference>
<evidence type="ECO:0000256" key="5">
    <source>
        <dbReference type="ARBA" id="ARBA00022777"/>
    </source>
</evidence>
<evidence type="ECO:0000256" key="9">
    <source>
        <dbReference type="SAM" id="MobiDB-lite"/>
    </source>
</evidence>
<dbReference type="InterPro" id="IPR008271">
    <property type="entry name" value="Ser/Thr_kinase_AS"/>
</dbReference>
<dbReference type="EC" id="2.7.11.1" evidence="1"/>
<dbReference type="SMART" id="SM00740">
    <property type="entry name" value="PASTA"/>
    <property type="match status" value="4"/>
</dbReference>
<keyword evidence="10" id="KW-0472">Membrane</keyword>
<dbReference type="EMBL" id="BSQG01000001">
    <property type="protein sequence ID" value="GLU46056.1"/>
    <property type="molecule type" value="Genomic_DNA"/>
</dbReference>
<keyword evidence="6" id="KW-0067">ATP-binding</keyword>
<feature type="domain" description="Protein kinase" evidence="11">
    <location>
        <begin position="18"/>
        <end position="277"/>
    </location>
</feature>
<evidence type="ECO:0000313" key="13">
    <source>
        <dbReference type="EMBL" id="GLU46056.1"/>
    </source>
</evidence>
<dbReference type="PANTHER" id="PTHR43289">
    <property type="entry name" value="MITOGEN-ACTIVATED PROTEIN KINASE KINASE KINASE 20-RELATED"/>
    <property type="match status" value="1"/>
</dbReference>
<dbReference type="InterPro" id="IPR000719">
    <property type="entry name" value="Prot_kinase_dom"/>
</dbReference>
<accession>A0A9W6P2T3</accession>
<dbReference type="GO" id="GO:0004674">
    <property type="term" value="F:protein serine/threonine kinase activity"/>
    <property type="evidence" value="ECO:0007669"/>
    <property type="project" value="UniProtKB-KW"/>
</dbReference>
<keyword evidence="14" id="KW-1185">Reference proteome</keyword>
<dbReference type="PANTHER" id="PTHR43289:SF34">
    <property type="entry name" value="SERINE_THREONINE-PROTEIN KINASE YBDM-RELATED"/>
    <property type="match status" value="1"/>
</dbReference>
<dbReference type="SUPFAM" id="SSF56112">
    <property type="entry name" value="Protein kinase-like (PK-like)"/>
    <property type="match status" value="1"/>
</dbReference>
<comment type="caution">
    <text evidence="13">The sequence shown here is derived from an EMBL/GenBank/DDBJ whole genome shotgun (WGS) entry which is preliminary data.</text>
</comment>
<evidence type="ECO:0000256" key="2">
    <source>
        <dbReference type="ARBA" id="ARBA00022527"/>
    </source>
</evidence>
<keyword evidence="10" id="KW-1133">Transmembrane helix</keyword>
<dbReference type="PROSITE" id="PS00108">
    <property type="entry name" value="PROTEIN_KINASE_ST"/>
    <property type="match status" value="1"/>
</dbReference>
<reference evidence="13" key="1">
    <citation type="submission" date="2023-02" db="EMBL/GenBank/DDBJ databases">
        <title>Nocardiopsis ansamitocini NBRC 112285.</title>
        <authorList>
            <person name="Ichikawa N."/>
            <person name="Sato H."/>
            <person name="Tonouchi N."/>
        </authorList>
    </citation>
    <scope>NUCLEOTIDE SEQUENCE</scope>
    <source>
        <strain evidence="13">NBRC 112285</strain>
    </source>
</reference>
<evidence type="ECO:0000256" key="10">
    <source>
        <dbReference type="SAM" id="Phobius"/>
    </source>
</evidence>
<comment type="catalytic activity">
    <reaction evidence="8">
        <text>L-seryl-[protein] + ATP = O-phospho-L-seryl-[protein] + ADP + H(+)</text>
        <dbReference type="Rhea" id="RHEA:17989"/>
        <dbReference type="Rhea" id="RHEA-COMP:9863"/>
        <dbReference type="Rhea" id="RHEA-COMP:11604"/>
        <dbReference type="ChEBI" id="CHEBI:15378"/>
        <dbReference type="ChEBI" id="CHEBI:29999"/>
        <dbReference type="ChEBI" id="CHEBI:30616"/>
        <dbReference type="ChEBI" id="CHEBI:83421"/>
        <dbReference type="ChEBI" id="CHEBI:456216"/>
        <dbReference type="EC" id="2.7.11.1"/>
    </reaction>
</comment>
<feature type="region of interest" description="Disordered" evidence="9">
    <location>
        <begin position="609"/>
        <end position="655"/>
    </location>
</feature>
<feature type="domain" description="PASTA" evidence="12">
    <location>
        <begin position="437"/>
        <end position="504"/>
    </location>
</feature>
<dbReference type="Pfam" id="PF00069">
    <property type="entry name" value="Pkinase"/>
    <property type="match status" value="1"/>
</dbReference>
<dbReference type="Proteomes" id="UP001165092">
    <property type="component" value="Unassembled WGS sequence"/>
</dbReference>
<feature type="compositionally biased region" description="Basic and acidic residues" evidence="9">
    <location>
        <begin position="612"/>
        <end position="621"/>
    </location>
</feature>
<dbReference type="SMART" id="SM00220">
    <property type="entry name" value="S_TKc"/>
    <property type="match status" value="1"/>
</dbReference>
<dbReference type="InterPro" id="IPR005543">
    <property type="entry name" value="PASTA_dom"/>
</dbReference>
<dbReference type="Gene3D" id="3.30.200.20">
    <property type="entry name" value="Phosphorylase Kinase, domain 1"/>
    <property type="match status" value="1"/>
</dbReference>
<keyword evidence="5 13" id="KW-0418">Kinase</keyword>
<evidence type="ECO:0000256" key="6">
    <source>
        <dbReference type="ARBA" id="ARBA00022840"/>
    </source>
</evidence>
<gene>
    <name evidence="13" type="ORF">Nans01_04070</name>
</gene>
<proteinExistence type="predicted"/>
<dbReference type="Gene3D" id="1.10.510.10">
    <property type="entry name" value="Transferase(Phosphotransferase) domain 1"/>
    <property type="match status" value="1"/>
</dbReference>
<evidence type="ECO:0000256" key="7">
    <source>
        <dbReference type="ARBA" id="ARBA00047899"/>
    </source>
</evidence>
<evidence type="ECO:0000256" key="4">
    <source>
        <dbReference type="ARBA" id="ARBA00022741"/>
    </source>
</evidence>
<comment type="catalytic activity">
    <reaction evidence="7">
        <text>L-threonyl-[protein] + ATP = O-phospho-L-threonyl-[protein] + ADP + H(+)</text>
        <dbReference type="Rhea" id="RHEA:46608"/>
        <dbReference type="Rhea" id="RHEA-COMP:11060"/>
        <dbReference type="Rhea" id="RHEA-COMP:11605"/>
        <dbReference type="ChEBI" id="CHEBI:15378"/>
        <dbReference type="ChEBI" id="CHEBI:30013"/>
        <dbReference type="ChEBI" id="CHEBI:30616"/>
        <dbReference type="ChEBI" id="CHEBI:61977"/>
        <dbReference type="ChEBI" id="CHEBI:456216"/>
        <dbReference type="EC" id="2.7.11.1"/>
    </reaction>
</comment>
<feature type="region of interest" description="Disordered" evidence="9">
    <location>
        <begin position="469"/>
        <end position="496"/>
    </location>
</feature>
<name>A0A9W6P2T3_9ACTN</name>
<keyword evidence="10" id="KW-0812">Transmembrane</keyword>
<evidence type="ECO:0000259" key="12">
    <source>
        <dbReference type="PROSITE" id="PS51178"/>
    </source>
</evidence>
<dbReference type="AlphaFoldDB" id="A0A9W6P2T3"/>